<evidence type="ECO:0000313" key="3">
    <source>
        <dbReference type="Proteomes" id="UP001281003"/>
    </source>
</evidence>
<keyword evidence="1" id="KW-0812">Transmembrane</keyword>
<feature type="transmembrane region" description="Helical" evidence="1">
    <location>
        <begin position="35"/>
        <end position="58"/>
    </location>
</feature>
<protein>
    <submittedName>
        <fullName evidence="2">Uncharacterized protein</fullName>
    </submittedName>
</protein>
<name>A0AAE0PLN7_SORBR</name>
<comment type="caution">
    <text evidence="2">The sequence shown here is derived from an EMBL/GenBank/DDBJ whole genome shotgun (WGS) entry which is preliminary data.</text>
</comment>
<keyword evidence="3" id="KW-1185">Reference proteome</keyword>
<keyword evidence="1" id="KW-0472">Membrane</keyword>
<feature type="transmembrane region" description="Helical" evidence="1">
    <location>
        <begin position="6"/>
        <end position="23"/>
    </location>
</feature>
<accession>A0AAE0PLN7</accession>
<reference evidence="2" key="2">
    <citation type="submission" date="2023-07" db="EMBL/GenBank/DDBJ databases">
        <authorList>
            <consortium name="Lawrence Berkeley National Laboratory"/>
            <person name="Haridas S."/>
            <person name="Hensen N."/>
            <person name="Bonometti L."/>
            <person name="Westerberg I."/>
            <person name="Brannstrom I.O."/>
            <person name="Guillou S."/>
            <person name="Cros-Aarteil S."/>
            <person name="Calhoun S."/>
            <person name="Kuo A."/>
            <person name="Mondo S."/>
            <person name="Pangilinan J."/>
            <person name="Riley R."/>
            <person name="LaButti K."/>
            <person name="Andreopoulos B."/>
            <person name="Lipzen A."/>
            <person name="Chen C."/>
            <person name="Yanf M."/>
            <person name="Daum C."/>
            <person name="Ng V."/>
            <person name="Clum A."/>
            <person name="Steindorff A."/>
            <person name="Ohm R."/>
            <person name="Martin F."/>
            <person name="Silar P."/>
            <person name="Natvig D."/>
            <person name="Lalanne C."/>
            <person name="Gautier V."/>
            <person name="Ament-velasquez S.L."/>
            <person name="Kruys A."/>
            <person name="Hutchinson M.I."/>
            <person name="Powell A.J."/>
            <person name="Barry K."/>
            <person name="Miller A.N."/>
            <person name="Grigoriev I.V."/>
            <person name="Debuchy R."/>
            <person name="Gladieux P."/>
            <person name="Thoren M.H."/>
            <person name="Johannesson H."/>
        </authorList>
    </citation>
    <scope>NUCLEOTIDE SEQUENCE</scope>
    <source>
        <strain evidence="2">FGSC 1904</strain>
    </source>
</reference>
<gene>
    <name evidence="2" type="ORF">B0T20DRAFT_390180</name>
</gene>
<sequence length="131" mass="15485">MGSLRRVFTDIILLFFCWLLDFRRRKVNGLVRSMYYYKIFLMFILFFDLYTKIVIPYIKLSHLPPYYILPKGAKLLIIGKSGEILLSSRTHRKVIRKMDNGGGWPIRLMFQAQTAYDVNPHRLLQQSVPPS</sequence>
<proteinExistence type="predicted"/>
<dbReference type="Proteomes" id="UP001281003">
    <property type="component" value="Unassembled WGS sequence"/>
</dbReference>
<dbReference type="EMBL" id="JAUTDP010000002">
    <property type="protein sequence ID" value="KAK3402286.1"/>
    <property type="molecule type" value="Genomic_DNA"/>
</dbReference>
<keyword evidence="1" id="KW-1133">Transmembrane helix</keyword>
<evidence type="ECO:0000313" key="2">
    <source>
        <dbReference type="EMBL" id="KAK3402286.1"/>
    </source>
</evidence>
<evidence type="ECO:0000256" key="1">
    <source>
        <dbReference type="SAM" id="Phobius"/>
    </source>
</evidence>
<organism evidence="2 3">
    <name type="scientific">Sordaria brevicollis</name>
    <dbReference type="NCBI Taxonomy" id="83679"/>
    <lineage>
        <taxon>Eukaryota</taxon>
        <taxon>Fungi</taxon>
        <taxon>Dikarya</taxon>
        <taxon>Ascomycota</taxon>
        <taxon>Pezizomycotina</taxon>
        <taxon>Sordariomycetes</taxon>
        <taxon>Sordariomycetidae</taxon>
        <taxon>Sordariales</taxon>
        <taxon>Sordariaceae</taxon>
        <taxon>Sordaria</taxon>
    </lineage>
</organism>
<dbReference type="AlphaFoldDB" id="A0AAE0PLN7"/>
<reference evidence="2" key="1">
    <citation type="journal article" date="2023" name="Mol. Phylogenet. Evol.">
        <title>Genome-scale phylogeny and comparative genomics of the fungal order Sordariales.</title>
        <authorList>
            <person name="Hensen N."/>
            <person name="Bonometti L."/>
            <person name="Westerberg I."/>
            <person name="Brannstrom I.O."/>
            <person name="Guillou S."/>
            <person name="Cros-Aarteil S."/>
            <person name="Calhoun S."/>
            <person name="Haridas S."/>
            <person name="Kuo A."/>
            <person name="Mondo S."/>
            <person name="Pangilinan J."/>
            <person name="Riley R."/>
            <person name="LaButti K."/>
            <person name="Andreopoulos B."/>
            <person name="Lipzen A."/>
            <person name="Chen C."/>
            <person name="Yan M."/>
            <person name="Daum C."/>
            <person name="Ng V."/>
            <person name="Clum A."/>
            <person name="Steindorff A."/>
            <person name="Ohm R.A."/>
            <person name="Martin F."/>
            <person name="Silar P."/>
            <person name="Natvig D.O."/>
            <person name="Lalanne C."/>
            <person name="Gautier V."/>
            <person name="Ament-Velasquez S.L."/>
            <person name="Kruys A."/>
            <person name="Hutchinson M.I."/>
            <person name="Powell A.J."/>
            <person name="Barry K."/>
            <person name="Miller A.N."/>
            <person name="Grigoriev I.V."/>
            <person name="Debuchy R."/>
            <person name="Gladieux P."/>
            <person name="Hiltunen Thoren M."/>
            <person name="Johannesson H."/>
        </authorList>
    </citation>
    <scope>NUCLEOTIDE SEQUENCE</scope>
    <source>
        <strain evidence="2">FGSC 1904</strain>
    </source>
</reference>